<proteinExistence type="predicted"/>
<evidence type="ECO:0000256" key="1">
    <source>
        <dbReference type="SAM" id="Phobius"/>
    </source>
</evidence>
<keyword evidence="1" id="KW-0812">Transmembrane</keyword>
<dbReference type="RefSeq" id="WP_254573277.1">
    <property type="nucleotide sequence ID" value="NZ_CP098502.1"/>
</dbReference>
<feature type="transmembrane region" description="Helical" evidence="1">
    <location>
        <begin position="12"/>
        <end position="33"/>
    </location>
</feature>
<evidence type="ECO:0000313" key="3">
    <source>
        <dbReference type="Proteomes" id="UP001056035"/>
    </source>
</evidence>
<accession>A0ABY5E1B2</accession>
<keyword evidence="3" id="KW-1185">Reference proteome</keyword>
<keyword evidence="1" id="KW-0472">Membrane</keyword>
<keyword evidence="1" id="KW-1133">Transmembrane helix</keyword>
<sequence length="148" mass="15763">MLDRVFATVDRLWVRIAGGCLALALVIGAIAYASQPTERDYESVRNTLTDFVTAAGDRDGDAACKLLTPQGRQIVTAEVPGVSCETYARSFGFDVAGLGSVTLHLPADLPGQVLLDASNMTDPAGHPVQRKVLMVRTSNGYRIAAISR</sequence>
<dbReference type="EMBL" id="CP098502">
    <property type="protein sequence ID" value="UTI66609.1"/>
    <property type="molecule type" value="Genomic_DNA"/>
</dbReference>
<dbReference type="Proteomes" id="UP001056035">
    <property type="component" value="Chromosome"/>
</dbReference>
<reference evidence="2 3" key="1">
    <citation type="submission" date="2022-06" db="EMBL/GenBank/DDBJ databases">
        <title>Paraconexibacter antarcticus.</title>
        <authorList>
            <person name="Kim C.S."/>
        </authorList>
    </citation>
    <scope>NUCLEOTIDE SEQUENCE [LARGE SCALE GENOMIC DNA]</scope>
    <source>
        <strain evidence="2 3">02-257</strain>
    </source>
</reference>
<gene>
    <name evidence="2" type="ORF">NBH00_10445</name>
</gene>
<evidence type="ECO:0000313" key="2">
    <source>
        <dbReference type="EMBL" id="UTI66609.1"/>
    </source>
</evidence>
<name>A0ABY5E1B2_9ACTN</name>
<protein>
    <submittedName>
        <fullName evidence="2">Uncharacterized protein</fullName>
    </submittedName>
</protein>
<organism evidence="2 3">
    <name type="scientific">Paraconexibacter antarcticus</name>
    <dbReference type="NCBI Taxonomy" id="2949664"/>
    <lineage>
        <taxon>Bacteria</taxon>
        <taxon>Bacillati</taxon>
        <taxon>Actinomycetota</taxon>
        <taxon>Thermoleophilia</taxon>
        <taxon>Solirubrobacterales</taxon>
        <taxon>Paraconexibacteraceae</taxon>
        <taxon>Paraconexibacter</taxon>
    </lineage>
</organism>